<sequence length="235" mass="27233">MILSGLHRKTSTFVAVSELDTLKKAIISACRVEAGEYYSKQIQEKRYQRKLEEDLDNLSQKIEKINPNYAALNEKNIEAKVNRKMIRDRRSIVNLKRILLAITVEKSVSFPEIVCQKRGNKRVIQGKPESRWENQLRSHENLGSQPGINEEVIPYEIEEVTPTKKPRRKCEPSMMDKLHLYNVAENIINALANVTIGQILHYANQRGHLARDIMRPLPPVQEATHIRFEDERKTL</sequence>
<keyword evidence="2" id="KW-1185">Reference proteome</keyword>
<proteinExistence type="predicted"/>
<gene>
    <name evidence="1" type="ORF">C2G38_2166027</name>
</gene>
<dbReference type="OrthoDB" id="425619at2759"/>
<reference evidence="1 2" key="1">
    <citation type="submission" date="2018-06" db="EMBL/GenBank/DDBJ databases">
        <title>Comparative genomics reveals the genomic features of Rhizophagus irregularis, R. cerebriforme, R. diaphanum and Gigaspora rosea, and their symbiotic lifestyle signature.</title>
        <authorList>
            <person name="Morin E."/>
            <person name="San Clemente H."/>
            <person name="Chen E.C.H."/>
            <person name="De La Providencia I."/>
            <person name="Hainaut M."/>
            <person name="Kuo A."/>
            <person name="Kohler A."/>
            <person name="Murat C."/>
            <person name="Tang N."/>
            <person name="Roy S."/>
            <person name="Loubradou J."/>
            <person name="Henrissat B."/>
            <person name="Grigoriev I.V."/>
            <person name="Corradi N."/>
            <person name="Roux C."/>
            <person name="Martin F.M."/>
        </authorList>
    </citation>
    <scope>NUCLEOTIDE SEQUENCE [LARGE SCALE GENOMIC DNA]</scope>
    <source>
        <strain evidence="1 2">DAOM 194757</strain>
    </source>
</reference>
<evidence type="ECO:0000313" key="1">
    <source>
        <dbReference type="EMBL" id="RIB25395.1"/>
    </source>
</evidence>
<dbReference type="AlphaFoldDB" id="A0A397VS66"/>
<comment type="caution">
    <text evidence="1">The sequence shown here is derived from an EMBL/GenBank/DDBJ whole genome shotgun (WGS) entry which is preliminary data.</text>
</comment>
<dbReference type="Proteomes" id="UP000266673">
    <property type="component" value="Unassembled WGS sequence"/>
</dbReference>
<protein>
    <submittedName>
        <fullName evidence="1">Uncharacterized protein</fullName>
    </submittedName>
</protein>
<accession>A0A397VS66</accession>
<organism evidence="1 2">
    <name type="scientific">Gigaspora rosea</name>
    <dbReference type="NCBI Taxonomy" id="44941"/>
    <lineage>
        <taxon>Eukaryota</taxon>
        <taxon>Fungi</taxon>
        <taxon>Fungi incertae sedis</taxon>
        <taxon>Mucoromycota</taxon>
        <taxon>Glomeromycotina</taxon>
        <taxon>Glomeromycetes</taxon>
        <taxon>Diversisporales</taxon>
        <taxon>Gigasporaceae</taxon>
        <taxon>Gigaspora</taxon>
    </lineage>
</organism>
<evidence type="ECO:0000313" key="2">
    <source>
        <dbReference type="Proteomes" id="UP000266673"/>
    </source>
</evidence>
<dbReference type="EMBL" id="QKWP01000176">
    <property type="protein sequence ID" value="RIB25395.1"/>
    <property type="molecule type" value="Genomic_DNA"/>
</dbReference>
<name>A0A397VS66_9GLOM</name>